<evidence type="ECO:0000256" key="7">
    <source>
        <dbReference type="RuleBase" id="RU003887"/>
    </source>
</evidence>
<dbReference type="PROSITE" id="PS01149">
    <property type="entry name" value="PSI_RSU"/>
    <property type="match status" value="1"/>
</dbReference>
<dbReference type="Proteomes" id="UP000198367">
    <property type="component" value="Chromosome"/>
</dbReference>
<dbReference type="KEGG" id="sbj:CF168_04935"/>
<dbReference type="NCBIfam" id="TIGR00093">
    <property type="entry name" value="pseudouridine synthase"/>
    <property type="match status" value="1"/>
</dbReference>
<dbReference type="AlphaFoldDB" id="A0A220UKS7"/>
<gene>
    <name evidence="9" type="ORF">CF168_04935</name>
</gene>
<evidence type="ECO:0000256" key="1">
    <source>
        <dbReference type="ARBA" id="ARBA00008348"/>
    </source>
</evidence>
<dbReference type="InterPro" id="IPR042092">
    <property type="entry name" value="PsdUridine_s_RsuA/RluB/E/F_cat"/>
</dbReference>
<dbReference type="PROSITE" id="PS50889">
    <property type="entry name" value="S4"/>
    <property type="match status" value="1"/>
</dbReference>
<proteinExistence type="inferred from homology"/>
<dbReference type="CDD" id="cd02553">
    <property type="entry name" value="PseudoU_synth_RsuA"/>
    <property type="match status" value="1"/>
</dbReference>
<dbReference type="EMBL" id="CP022358">
    <property type="protein sequence ID" value="ASK68273.1"/>
    <property type="molecule type" value="Genomic_DNA"/>
</dbReference>
<feature type="domain" description="Pseudouridine synthase RsuA/RluA-like" evidence="8">
    <location>
        <begin position="66"/>
        <end position="194"/>
    </location>
</feature>
<dbReference type="GO" id="GO:0000455">
    <property type="term" value="P:enzyme-directed rRNA pseudouridine synthesis"/>
    <property type="evidence" value="ECO:0007669"/>
    <property type="project" value="UniProtKB-ARBA"/>
</dbReference>
<dbReference type="InterPro" id="IPR018496">
    <property type="entry name" value="PsdUridine_synth_RsuA/RluB_CS"/>
</dbReference>
<dbReference type="RefSeq" id="WP_089067179.1">
    <property type="nucleotide sequence ID" value="NZ_CP022358.1"/>
</dbReference>
<evidence type="ECO:0000256" key="3">
    <source>
        <dbReference type="ARBA" id="ARBA00023235"/>
    </source>
</evidence>
<dbReference type="FunFam" id="3.30.70.1560:FF:000001">
    <property type="entry name" value="Pseudouridine synthase"/>
    <property type="match status" value="1"/>
</dbReference>
<dbReference type="InterPro" id="IPR020094">
    <property type="entry name" value="TruA/RsuA/RluB/E/F_N"/>
</dbReference>
<name>A0A220UKS7_9GAMM</name>
<dbReference type="GO" id="GO:0005829">
    <property type="term" value="C:cytosol"/>
    <property type="evidence" value="ECO:0007669"/>
    <property type="project" value="UniProtKB-ARBA"/>
</dbReference>
<evidence type="ECO:0000259" key="8">
    <source>
        <dbReference type="Pfam" id="PF00849"/>
    </source>
</evidence>
<dbReference type="SUPFAM" id="SSF55120">
    <property type="entry name" value="Pseudouridine synthase"/>
    <property type="match status" value="1"/>
</dbReference>
<evidence type="ECO:0000256" key="4">
    <source>
        <dbReference type="ARBA" id="ARBA00036749"/>
    </source>
</evidence>
<sequence>MQSKRGRLDRYLAVKLQIHRKAVRELLLAERVYVDGAPAKALDLLVDEFSHIVFDGQVLQANQPVYLMLHKPVGVVSATKDKEHRTVIDLLDCDARHELHIAGRLDLNSSGLLLLTNDSRWSEALMSPEQKVDKVYRVTLANPLSEDYIAAFAQGMYFGFEDITTQPAQLVILEPHVAEVTLREGKYHQIKRMFGRFRNPVVGLHRLSIGEITLDEALKPGESRMLTAEEVDSVYLAGKLA</sequence>
<comment type="similarity">
    <text evidence="1 7">Belongs to the pseudouridine synthase RsuA family.</text>
</comment>
<reference evidence="9 10" key="1">
    <citation type="submission" date="2017-07" db="EMBL/GenBank/DDBJ databases">
        <title>Phenotypical and genomic characterization of a clinical isolate of Shewanella bicestrii sp. nov. producing an extended-spectrum beta-lactamase and a new oxacillinase variant.</title>
        <authorList>
            <person name="Jousset A.B."/>
            <person name="Bonnin R.A."/>
            <person name="Girlich D."/>
            <person name="Dabos L."/>
            <person name="Potron A."/>
            <person name="Dortet L."/>
            <person name="Glaser P."/>
            <person name="Naas T."/>
        </authorList>
    </citation>
    <scope>NUCLEOTIDE SEQUENCE [LARGE SCALE GENOMIC DNA]</scope>
    <source>
        <strain evidence="9 10">JAB-1</strain>
    </source>
</reference>
<dbReference type="GO" id="GO:0160136">
    <property type="term" value="F:16S rRNA pseudouridine(516) synthase activity"/>
    <property type="evidence" value="ECO:0007669"/>
    <property type="project" value="UniProtKB-EC"/>
</dbReference>
<dbReference type="PANTHER" id="PTHR47683:SF4">
    <property type="entry name" value="PSEUDOURIDINE SYNTHASE"/>
    <property type="match status" value="1"/>
</dbReference>
<dbReference type="Pfam" id="PF00849">
    <property type="entry name" value="PseudoU_synth_2"/>
    <property type="match status" value="1"/>
</dbReference>
<dbReference type="InterPro" id="IPR020103">
    <property type="entry name" value="PsdUridine_synth_cat_dom_sf"/>
</dbReference>
<dbReference type="InterPro" id="IPR000748">
    <property type="entry name" value="PsdUridine_synth_RsuA/RluB/E/F"/>
</dbReference>
<dbReference type="EC" id="5.4.99.-" evidence="7"/>
<comment type="function">
    <text evidence="5">Responsible for synthesis of pseudouridine from uracil-516 in 16S ribosomal RNA.</text>
</comment>
<evidence type="ECO:0000313" key="10">
    <source>
        <dbReference type="Proteomes" id="UP000198367"/>
    </source>
</evidence>
<evidence type="ECO:0000256" key="5">
    <source>
        <dbReference type="ARBA" id="ARBA00037590"/>
    </source>
</evidence>
<dbReference type="Gene3D" id="3.30.70.580">
    <property type="entry name" value="Pseudouridine synthase I, catalytic domain, N-terminal subdomain"/>
    <property type="match status" value="1"/>
</dbReference>
<organism evidence="9 10">
    <name type="scientific">Shewanella bicestrii</name>
    <dbReference type="NCBI Taxonomy" id="2018305"/>
    <lineage>
        <taxon>Bacteria</taxon>
        <taxon>Pseudomonadati</taxon>
        <taxon>Pseudomonadota</taxon>
        <taxon>Gammaproteobacteria</taxon>
        <taxon>Alteromonadales</taxon>
        <taxon>Shewanellaceae</taxon>
        <taxon>Shewanella</taxon>
    </lineage>
</organism>
<keyword evidence="2 6" id="KW-0694">RNA-binding</keyword>
<evidence type="ECO:0000313" key="9">
    <source>
        <dbReference type="EMBL" id="ASK68273.1"/>
    </source>
</evidence>
<dbReference type="Gene3D" id="3.30.70.1560">
    <property type="entry name" value="Alpha-L RNA-binding motif"/>
    <property type="match status" value="1"/>
</dbReference>
<comment type="catalytic activity">
    <reaction evidence="4">
        <text>uridine(516) in 16S rRNA = pseudouridine(516) in 16S rRNA</text>
        <dbReference type="Rhea" id="RHEA:38867"/>
        <dbReference type="Rhea" id="RHEA-COMP:10089"/>
        <dbReference type="Rhea" id="RHEA-COMP:10090"/>
        <dbReference type="ChEBI" id="CHEBI:65314"/>
        <dbReference type="ChEBI" id="CHEBI:65315"/>
        <dbReference type="EC" id="5.4.99.19"/>
    </reaction>
</comment>
<evidence type="ECO:0000256" key="6">
    <source>
        <dbReference type="PROSITE-ProRule" id="PRU00182"/>
    </source>
</evidence>
<dbReference type="PANTHER" id="PTHR47683">
    <property type="entry name" value="PSEUDOURIDINE SYNTHASE FAMILY PROTEIN-RELATED"/>
    <property type="match status" value="1"/>
</dbReference>
<dbReference type="Gene3D" id="3.10.290.10">
    <property type="entry name" value="RNA-binding S4 domain"/>
    <property type="match status" value="1"/>
</dbReference>
<evidence type="ECO:0000256" key="2">
    <source>
        <dbReference type="ARBA" id="ARBA00022884"/>
    </source>
</evidence>
<protein>
    <recommendedName>
        <fullName evidence="7">Pseudouridine synthase</fullName>
        <ecNumber evidence="7">5.4.99.-</ecNumber>
    </recommendedName>
</protein>
<dbReference type="GO" id="GO:0003723">
    <property type="term" value="F:RNA binding"/>
    <property type="evidence" value="ECO:0007669"/>
    <property type="project" value="UniProtKB-KW"/>
</dbReference>
<dbReference type="InterPro" id="IPR006145">
    <property type="entry name" value="PsdUridine_synth_RsuA/RluA"/>
</dbReference>
<keyword evidence="10" id="KW-1185">Reference proteome</keyword>
<dbReference type="InterPro" id="IPR050343">
    <property type="entry name" value="RsuA_PseudoU_synthase"/>
</dbReference>
<keyword evidence="3 7" id="KW-0413">Isomerase</keyword>
<dbReference type="InterPro" id="IPR036986">
    <property type="entry name" value="S4_RNA-bd_sf"/>
</dbReference>
<accession>A0A220UKS7</accession>
<dbReference type="SUPFAM" id="SSF55174">
    <property type="entry name" value="Alpha-L RNA-binding motif"/>
    <property type="match status" value="1"/>
</dbReference>